<dbReference type="GO" id="GO:0046168">
    <property type="term" value="P:glycerol-3-phosphate catabolic process"/>
    <property type="evidence" value="ECO:0007669"/>
    <property type="project" value="TreeGrafter"/>
</dbReference>
<dbReference type="SUPFAM" id="SSF51905">
    <property type="entry name" value="FAD/NAD(P)-binding domain"/>
    <property type="match status" value="1"/>
</dbReference>
<evidence type="ECO:0000259" key="9">
    <source>
        <dbReference type="Pfam" id="PF16901"/>
    </source>
</evidence>
<dbReference type="PRINTS" id="PR01001">
    <property type="entry name" value="FADG3PDH"/>
</dbReference>
<dbReference type="PROSITE" id="PS00977">
    <property type="entry name" value="FAD_G3PDH_1"/>
    <property type="match status" value="1"/>
</dbReference>
<proteinExistence type="inferred from homology"/>
<sequence length="523" mass="55009">MTAFDRGTAIERLRAESFDVLVIGGGITGAGVALDAAARGMRTALVERDDFGAGTSSRSSKLVHGGLRYLSQGDYRLVSQALAERQRLLRNAPHLVTPVPFLYPSYGSRARMRGVSSALWLYDLVGGFRIGRLHRRLSTRDALARTPSLRTDGLVGAHLFLDAQADDARLTLAVVRTAVLDHRAVAANHVPVTELLHRADGRVAGASVRADGEEMEVRASVVVNAAGVWADALTGSGPATIRPAKGVHVTVPAGLIQTDVALVLTVPSDGRTIFVVPWPTTGRTYVGTTDTDYDGPLDHPTCTAEDIAYLLDAVNAALTTKLTPGDVVGTWAGLRPLVSGAPNQRSADLSRRHRVTRGPDGLVRIAGGKLTTYRAMAADTVDAVEVALGRPHRPSPTATLALRGAAAGGGGAGDHLAGRYGSEARVIEAMTAADPTLGEPLVPTLPYLRAEAVYAARYEMARTLDDVLSRRTRSLILARDASTAAAADVARLVAGELGWNGAEVDAQVQAYRAGAEAERLAAT</sequence>
<keyword evidence="6 7" id="KW-0560">Oxidoreductase</keyword>
<dbReference type="InterPro" id="IPR000447">
    <property type="entry name" value="G3P_DH_FAD-dep"/>
</dbReference>
<dbReference type="GO" id="GO:0004368">
    <property type="term" value="F:glycerol-3-phosphate dehydrogenase (quinone) activity"/>
    <property type="evidence" value="ECO:0007669"/>
    <property type="project" value="UniProtKB-EC"/>
</dbReference>
<keyword evidence="5" id="KW-0274">FAD</keyword>
<protein>
    <recommendedName>
        <fullName evidence="7">Glycerol-3-phosphate dehydrogenase</fullName>
        <ecNumber evidence="7">1.1.5.3</ecNumber>
    </recommendedName>
</protein>
<evidence type="ECO:0000256" key="4">
    <source>
        <dbReference type="ARBA" id="ARBA00022798"/>
    </source>
</evidence>
<dbReference type="InterPro" id="IPR031656">
    <property type="entry name" value="DAO_C"/>
</dbReference>
<dbReference type="Gene3D" id="3.30.9.10">
    <property type="entry name" value="D-Amino Acid Oxidase, subunit A, domain 2"/>
    <property type="match status" value="1"/>
</dbReference>
<dbReference type="InterPro" id="IPR038299">
    <property type="entry name" value="DAO_C_sf"/>
</dbReference>
<reference evidence="10" key="1">
    <citation type="submission" date="2020-02" db="EMBL/GenBank/DDBJ databases">
        <authorList>
            <person name="Meier V. D."/>
        </authorList>
    </citation>
    <scope>NUCLEOTIDE SEQUENCE</scope>
    <source>
        <strain evidence="10">AVDCRST_MAG10</strain>
    </source>
</reference>
<dbReference type="Pfam" id="PF16901">
    <property type="entry name" value="DAO_C"/>
    <property type="match status" value="1"/>
</dbReference>
<evidence type="ECO:0000256" key="3">
    <source>
        <dbReference type="ARBA" id="ARBA00022630"/>
    </source>
</evidence>
<comment type="similarity">
    <text evidence="2 7">Belongs to the FAD-dependent glycerol-3-phosphate dehydrogenase family.</text>
</comment>
<dbReference type="Gene3D" id="3.50.50.60">
    <property type="entry name" value="FAD/NAD(P)-binding domain"/>
    <property type="match status" value="1"/>
</dbReference>
<name>A0A6J4JDZ8_9ACTN</name>
<keyword evidence="3 7" id="KW-0285">Flavoprotein</keyword>
<gene>
    <name evidence="10" type="ORF">AVDCRST_MAG10-3474</name>
</gene>
<dbReference type="PANTHER" id="PTHR11985:SF35">
    <property type="entry name" value="ANAEROBIC GLYCEROL-3-PHOSPHATE DEHYDROGENASE SUBUNIT A"/>
    <property type="match status" value="1"/>
</dbReference>
<dbReference type="PROSITE" id="PS00978">
    <property type="entry name" value="FAD_G3PDH_2"/>
    <property type="match status" value="1"/>
</dbReference>
<dbReference type="Gene3D" id="1.10.8.870">
    <property type="entry name" value="Alpha-glycerophosphate oxidase, cap domain"/>
    <property type="match status" value="1"/>
</dbReference>
<feature type="domain" description="Alpha-glycerophosphate oxidase C-terminal" evidence="9">
    <location>
        <begin position="414"/>
        <end position="503"/>
    </location>
</feature>
<accession>A0A6J4JDZ8</accession>
<evidence type="ECO:0000256" key="5">
    <source>
        <dbReference type="ARBA" id="ARBA00022827"/>
    </source>
</evidence>
<dbReference type="GO" id="GO:0006071">
    <property type="term" value="P:glycerol metabolic process"/>
    <property type="evidence" value="ECO:0007669"/>
    <property type="project" value="UniProtKB-KW"/>
</dbReference>
<comment type="catalytic activity">
    <reaction evidence="7">
        <text>a quinone + sn-glycerol 3-phosphate = dihydroxyacetone phosphate + a quinol</text>
        <dbReference type="Rhea" id="RHEA:18977"/>
        <dbReference type="ChEBI" id="CHEBI:24646"/>
        <dbReference type="ChEBI" id="CHEBI:57597"/>
        <dbReference type="ChEBI" id="CHEBI:57642"/>
        <dbReference type="ChEBI" id="CHEBI:132124"/>
        <dbReference type="EC" id="1.1.5.3"/>
    </reaction>
</comment>
<dbReference type="EMBL" id="CADCTB010000211">
    <property type="protein sequence ID" value="CAA9274864.1"/>
    <property type="molecule type" value="Genomic_DNA"/>
</dbReference>
<evidence type="ECO:0000259" key="8">
    <source>
        <dbReference type="Pfam" id="PF01266"/>
    </source>
</evidence>
<dbReference type="InterPro" id="IPR006076">
    <property type="entry name" value="FAD-dep_OxRdtase"/>
</dbReference>
<dbReference type="AlphaFoldDB" id="A0A6J4JDZ8"/>
<keyword evidence="4" id="KW-0319">Glycerol metabolism</keyword>
<dbReference type="Pfam" id="PF01266">
    <property type="entry name" value="DAO"/>
    <property type="match status" value="1"/>
</dbReference>
<evidence type="ECO:0000256" key="1">
    <source>
        <dbReference type="ARBA" id="ARBA00001974"/>
    </source>
</evidence>
<evidence type="ECO:0000256" key="2">
    <source>
        <dbReference type="ARBA" id="ARBA00007330"/>
    </source>
</evidence>
<evidence type="ECO:0000256" key="7">
    <source>
        <dbReference type="RuleBase" id="RU361217"/>
    </source>
</evidence>
<dbReference type="PANTHER" id="PTHR11985">
    <property type="entry name" value="GLYCEROL-3-PHOSPHATE DEHYDROGENASE"/>
    <property type="match status" value="1"/>
</dbReference>
<evidence type="ECO:0000313" key="10">
    <source>
        <dbReference type="EMBL" id="CAA9274864.1"/>
    </source>
</evidence>
<dbReference type="GO" id="GO:0009331">
    <property type="term" value="C:glycerol-3-phosphate dehydrogenase (FAD) complex"/>
    <property type="evidence" value="ECO:0007669"/>
    <property type="project" value="UniProtKB-UniRule"/>
</dbReference>
<comment type="cofactor">
    <cofactor evidence="1 7">
        <name>FAD</name>
        <dbReference type="ChEBI" id="CHEBI:57692"/>
    </cofactor>
</comment>
<organism evidence="10">
    <name type="scientific">uncultured Acidimicrobiales bacterium</name>
    <dbReference type="NCBI Taxonomy" id="310071"/>
    <lineage>
        <taxon>Bacteria</taxon>
        <taxon>Bacillati</taxon>
        <taxon>Actinomycetota</taxon>
        <taxon>Acidimicrobiia</taxon>
        <taxon>Acidimicrobiales</taxon>
        <taxon>environmental samples</taxon>
    </lineage>
</organism>
<dbReference type="EC" id="1.1.5.3" evidence="7"/>
<feature type="domain" description="FAD dependent oxidoreductase" evidence="8">
    <location>
        <begin position="19"/>
        <end position="344"/>
    </location>
</feature>
<dbReference type="InterPro" id="IPR036188">
    <property type="entry name" value="FAD/NAD-bd_sf"/>
</dbReference>
<evidence type="ECO:0000256" key="6">
    <source>
        <dbReference type="ARBA" id="ARBA00023002"/>
    </source>
</evidence>